<dbReference type="Proteomes" id="UP000683925">
    <property type="component" value="Unassembled WGS sequence"/>
</dbReference>
<reference evidence="1" key="1">
    <citation type="submission" date="2021-01" db="EMBL/GenBank/DDBJ databases">
        <authorList>
            <consortium name="Genoscope - CEA"/>
            <person name="William W."/>
        </authorList>
    </citation>
    <scope>NUCLEOTIDE SEQUENCE</scope>
</reference>
<sequence>MKSLSFSQGKRVCFEPIKELEVQEFDQNQKRFIKVKIQVAINNGNLIMFSYKNQIIRKAHFSDFYTNIDMFENIEQIKYLEWQGEYGPTQRRQGKWIATWKGIRIIEVGGYYQDDIKMGLWKQPITNYGDKAKVYESGEYFEDQKCGRWNYIYKDAIIGGGSYDERQNGIKIGKWIELHQRFHEKNQVFLNGEYKNGKKVGLWDINFINFYNKKFSQIGGGSYDDRGDGLKIGRWIELDEGFSQEGQIIHRGEYVNGKKVGIWDIYFNGIIQKIGGGSYDNNGDGIKLGKWIELEEGFYNYKLVVHNGEYKNSKKVGNWDIYYRSSIDEEIQKIGGGSYDDRGDGIKVGSWIELDKGFFLHNQLIYNGQYTEGKKFGRWDLKFRASYCNQFRKFGGGSYDKSGDGVKIGNWVDLYEGFSEDCQLIYNGEYQNGKKVGRWDIKYRNNWCQQFSEMCKTNYMSNICVSGGGIFEAAENECKQGNWVEILNVFNKQSYAKYKGEYKDDKRIGQWDILVHNNGNDEKIGGGLYDQLGNETKLGQWNELSDDFNFYFQTIDNGEYRDGKKVGVWVHMYRGYNQEKGFKIGHETKYEI</sequence>
<keyword evidence="2" id="KW-1185">Reference proteome</keyword>
<proteinExistence type="predicted"/>
<comment type="caution">
    <text evidence="1">The sequence shown here is derived from an EMBL/GenBank/DDBJ whole genome shotgun (WGS) entry which is preliminary data.</text>
</comment>
<gene>
    <name evidence="1" type="ORF">POCTA_138.1.T0700250</name>
</gene>
<protein>
    <submittedName>
        <fullName evidence="1">Uncharacterized protein</fullName>
    </submittedName>
</protein>
<dbReference type="AlphaFoldDB" id="A0A8S1VP08"/>
<dbReference type="EMBL" id="CAJJDP010000069">
    <property type="protein sequence ID" value="CAD8178253.1"/>
    <property type="molecule type" value="Genomic_DNA"/>
</dbReference>
<dbReference type="PANTHER" id="PTHR33706:SF1">
    <property type="entry name" value="TPR REPEAT PROTEIN"/>
    <property type="match status" value="1"/>
</dbReference>
<evidence type="ECO:0000313" key="1">
    <source>
        <dbReference type="EMBL" id="CAD8178253.1"/>
    </source>
</evidence>
<evidence type="ECO:0000313" key="2">
    <source>
        <dbReference type="Proteomes" id="UP000683925"/>
    </source>
</evidence>
<dbReference type="PANTHER" id="PTHR33706">
    <property type="entry name" value="MORN VARIANT REPEAT PROTEIN"/>
    <property type="match status" value="1"/>
</dbReference>
<dbReference type="OrthoDB" id="10452449at2759"/>
<dbReference type="OMA" id="VEMNIRR"/>
<name>A0A8S1VP08_PAROT</name>
<accession>A0A8S1VP08</accession>
<organism evidence="1 2">
    <name type="scientific">Paramecium octaurelia</name>
    <dbReference type="NCBI Taxonomy" id="43137"/>
    <lineage>
        <taxon>Eukaryota</taxon>
        <taxon>Sar</taxon>
        <taxon>Alveolata</taxon>
        <taxon>Ciliophora</taxon>
        <taxon>Intramacronucleata</taxon>
        <taxon>Oligohymenophorea</taxon>
        <taxon>Peniculida</taxon>
        <taxon>Parameciidae</taxon>
        <taxon>Paramecium</taxon>
    </lineage>
</organism>